<dbReference type="GO" id="GO:0061630">
    <property type="term" value="F:ubiquitin protein ligase activity"/>
    <property type="evidence" value="ECO:0007669"/>
    <property type="project" value="UniProtKB-EC"/>
</dbReference>
<dbReference type="InterPro" id="IPR057634">
    <property type="entry name" value="PAH_ZNF598/HEL2"/>
</dbReference>
<name>A0A8J9VHI4_9NEOP</name>
<comment type="subcellular location">
    <subcellularLocation>
        <location evidence="2">Cytoplasm</location>
    </subcellularLocation>
</comment>
<dbReference type="GO" id="GO:0043022">
    <property type="term" value="F:ribosome binding"/>
    <property type="evidence" value="ECO:0007669"/>
    <property type="project" value="TreeGrafter"/>
</dbReference>
<dbReference type="InterPro" id="IPR056437">
    <property type="entry name" value="Znf-C2H2_ZNF598/HEL2"/>
</dbReference>
<organism evidence="15 16">
    <name type="scientific">Brenthis ino</name>
    <name type="common">lesser marbled fritillary</name>
    <dbReference type="NCBI Taxonomy" id="405034"/>
    <lineage>
        <taxon>Eukaryota</taxon>
        <taxon>Metazoa</taxon>
        <taxon>Ecdysozoa</taxon>
        <taxon>Arthropoda</taxon>
        <taxon>Hexapoda</taxon>
        <taxon>Insecta</taxon>
        <taxon>Pterygota</taxon>
        <taxon>Neoptera</taxon>
        <taxon>Endopterygota</taxon>
        <taxon>Lepidoptera</taxon>
        <taxon>Glossata</taxon>
        <taxon>Ditrysia</taxon>
        <taxon>Papilionoidea</taxon>
        <taxon>Nymphalidae</taxon>
        <taxon>Heliconiinae</taxon>
        <taxon>Argynnini</taxon>
        <taxon>Brenthis</taxon>
    </lineage>
</organism>
<feature type="region of interest" description="Disordered" evidence="13">
    <location>
        <begin position="652"/>
        <end position="685"/>
    </location>
</feature>
<keyword evidence="7" id="KW-0808">Transferase</keyword>
<evidence type="ECO:0000256" key="6">
    <source>
        <dbReference type="ARBA" id="ARBA00022553"/>
    </source>
</evidence>
<reference evidence="15" key="1">
    <citation type="submission" date="2021-12" db="EMBL/GenBank/DDBJ databases">
        <authorList>
            <person name="Martin H S."/>
        </authorList>
    </citation>
    <scope>NUCLEOTIDE SEQUENCE</scope>
</reference>
<comment type="pathway">
    <text evidence="3">Protein modification; protein ubiquitination.</text>
</comment>
<evidence type="ECO:0000313" key="16">
    <source>
        <dbReference type="Proteomes" id="UP000838878"/>
    </source>
</evidence>
<feature type="region of interest" description="Disordered" evidence="13">
    <location>
        <begin position="533"/>
        <end position="631"/>
    </location>
</feature>
<keyword evidence="9 12" id="KW-0863">Zinc-finger</keyword>
<dbReference type="InterPro" id="IPR044288">
    <property type="entry name" value="ZNF598/HEL2"/>
</dbReference>
<feature type="region of interest" description="Disordered" evidence="13">
    <location>
        <begin position="436"/>
        <end position="493"/>
    </location>
</feature>
<feature type="compositionally biased region" description="Basic and acidic residues" evidence="13">
    <location>
        <begin position="549"/>
        <end position="558"/>
    </location>
</feature>
<dbReference type="PANTHER" id="PTHR22938">
    <property type="entry name" value="ZINC FINGER PROTEIN 598"/>
    <property type="match status" value="1"/>
</dbReference>
<keyword evidence="8" id="KW-0479">Metal-binding</keyword>
<dbReference type="OrthoDB" id="3838338at2759"/>
<feature type="domain" description="RING-type" evidence="14">
    <location>
        <begin position="62"/>
        <end position="102"/>
    </location>
</feature>
<evidence type="ECO:0000256" key="9">
    <source>
        <dbReference type="ARBA" id="ARBA00022771"/>
    </source>
</evidence>
<keyword evidence="16" id="KW-1185">Reference proteome</keyword>
<dbReference type="CDD" id="cd16615">
    <property type="entry name" value="RING-HC_ZNF598"/>
    <property type="match status" value="1"/>
</dbReference>
<evidence type="ECO:0000256" key="8">
    <source>
        <dbReference type="ARBA" id="ARBA00022723"/>
    </source>
</evidence>
<feature type="compositionally biased region" description="Pro residues" evidence="13">
    <location>
        <begin position="374"/>
        <end position="385"/>
    </location>
</feature>
<evidence type="ECO:0000256" key="4">
    <source>
        <dbReference type="ARBA" id="ARBA00012483"/>
    </source>
</evidence>
<dbReference type="SUPFAM" id="SSF57850">
    <property type="entry name" value="RING/U-box"/>
    <property type="match status" value="1"/>
</dbReference>
<feature type="compositionally biased region" description="Polar residues" evidence="13">
    <location>
        <begin position="436"/>
        <end position="460"/>
    </location>
</feature>
<evidence type="ECO:0000313" key="15">
    <source>
        <dbReference type="EMBL" id="CAH0719485.1"/>
    </source>
</evidence>
<evidence type="ECO:0000256" key="7">
    <source>
        <dbReference type="ARBA" id="ARBA00022679"/>
    </source>
</evidence>
<dbReference type="AlphaFoldDB" id="A0A8J9VHI4"/>
<evidence type="ECO:0000256" key="5">
    <source>
        <dbReference type="ARBA" id="ARBA00022490"/>
    </source>
</evidence>
<dbReference type="EC" id="2.3.2.27" evidence="4"/>
<dbReference type="GO" id="GO:0008270">
    <property type="term" value="F:zinc ion binding"/>
    <property type="evidence" value="ECO:0007669"/>
    <property type="project" value="UniProtKB-KW"/>
</dbReference>
<dbReference type="GO" id="GO:0005737">
    <property type="term" value="C:cytoplasm"/>
    <property type="evidence" value="ECO:0007669"/>
    <property type="project" value="UniProtKB-SubCell"/>
</dbReference>
<evidence type="ECO:0000256" key="11">
    <source>
        <dbReference type="ARBA" id="ARBA00035113"/>
    </source>
</evidence>
<protein>
    <recommendedName>
        <fullName evidence="4">RING-type E3 ubiquitin transferase</fullName>
        <ecNumber evidence="4">2.3.2.27</ecNumber>
    </recommendedName>
</protein>
<dbReference type="GO" id="GO:0016567">
    <property type="term" value="P:protein ubiquitination"/>
    <property type="evidence" value="ECO:0007669"/>
    <property type="project" value="TreeGrafter"/>
</dbReference>
<dbReference type="Gene3D" id="3.30.40.10">
    <property type="entry name" value="Zinc/RING finger domain, C3HC4 (zinc finger)"/>
    <property type="match status" value="1"/>
</dbReference>
<sequence length="866" mass="96823">MQLVLVAPNPNVKKVICQFVARAFFQVRLRPLFLNIWDPRNCFVQTTVKIMAESQMNDNTTCVVCFKNVVYYSIGECDHPVCFECSTRMRVLCLTNECPICRHDLSRVVFTETVQPYKTLHNRVFSDRMFERQFKIGFCSEEIKEAYENLLENRCKLCDKLPFRTFNMLSDHIRKVHERYFCDLCVKHLRIFTNERKCYTRQELAHHRRKGDLDDTSHRGHPLCEFCEERFMDADELYRHLRKEHLYCHLCDADGRNLYYASHSALAHHFRTEHYLCEEGECAGQHLTAVFRSEIDLKGHKATVHGRGMPRGATRQARTLELQFNITPHPVVQRTPRDRDRDREYRERAEPPAAAPAPIDPRSDEQFPRLSAAPPAPAPLLPHPPRSLRGADGLARNDKNFPALDGAGQGAAPARPPARAAAPVAATLLRNSSSKPSVSIQLHSQPSASNFRLTQTSGNRISIPAQKKPPLSDDDFPSLGIARDDHPSIGAGTVQPSKVAMINSEELRVIKNNQTNHQPKKMQLSSEAFPALSSTSVPSAPPQWITVSKSKEKAKPRPEPVPITRGPAFNPVADFPTLPVNKSKPKKMQIQQPQYQSISSNNNVPNETNKNKKDKKKQNSNTKKDISPDFNLVNGMSDMKIKNEYINASVNNNNSSVESDRKIKTISDTPTSTTPNVQKTSGNGDFSLALKEYPPLNPRGETAAIPQPPPPRLHNGSAPPGFKKRPPCDGMTFTNSAGQTFPAPVHTYIPPPDFEMRNRALVKKFAVALGGAAAVEDFKVASRAFRDSIIGAEEFYQHCKTALGPQLESVFPDLVALLPDIAKQQELVVGREVAARLEVCGTCGQLLAPADRGAHDSAHWPPLASR</sequence>
<dbReference type="PROSITE" id="PS50089">
    <property type="entry name" value="ZF_RING_2"/>
    <property type="match status" value="1"/>
</dbReference>
<keyword evidence="10" id="KW-0862">Zinc</keyword>
<evidence type="ECO:0000256" key="12">
    <source>
        <dbReference type="PROSITE-ProRule" id="PRU00175"/>
    </source>
</evidence>
<dbReference type="Pfam" id="PF25447">
    <property type="entry name" value="RING_ZNF598"/>
    <property type="match status" value="1"/>
</dbReference>
<dbReference type="EMBL" id="OV170234">
    <property type="protein sequence ID" value="CAH0719485.1"/>
    <property type="molecule type" value="Genomic_DNA"/>
</dbReference>
<dbReference type="InterPro" id="IPR013083">
    <property type="entry name" value="Znf_RING/FYVE/PHD"/>
</dbReference>
<feature type="compositionally biased region" description="Polar residues" evidence="13">
    <location>
        <begin position="666"/>
        <end position="684"/>
    </location>
</feature>
<dbReference type="InterPro" id="IPR041888">
    <property type="entry name" value="RING-HC_ZNF598/HEL2"/>
</dbReference>
<evidence type="ECO:0000256" key="2">
    <source>
        <dbReference type="ARBA" id="ARBA00004496"/>
    </source>
</evidence>
<feature type="compositionally biased region" description="Low complexity" evidence="13">
    <location>
        <begin position="411"/>
        <end position="423"/>
    </location>
</feature>
<comment type="catalytic activity">
    <reaction evidence="1">
        <text>S-ubiquitinyl-[E2 ubiquitin-conjugating enzyme]-L-cysteine + [acceptor protein]-L-lysine = [E2 ubiquitin-conjugating enzyme]-L-cysteine + N(6)-ubiquitinyl-[acceptor protein]-L-lysine.</text>
        <dbReference type="EC" id="2.3.2.27"/>
    </reaction>
</comment>
<feature type="compositionally biased region" description="Basic and acidic residues" evidence="13">
    <location>
        <begin position="335"/>
        <end position="350"/>
    </location>
</feature>
<dbReference type="Proteomes" id="UP000838878">
    <property type="component" value="Chromosome 14"/>
</dbReference>
<dbReference type="InterPro" id="IPR001841">
    <property type="entry name" value="Znf_RING"/>
</dbReference>
<feature type="region of interest" description="Disordered" evidence="13">
    <location>
        <begin position="321"/>
        <end position="423"/>
    </location>
</feature>
<gene>
    <name evidence="15" type="ORF">BINO364_LOCUS5821</name>
</gene>
<feature type="non-terminal residue" evidence="15">
    <location>
        <position position="866"/>
    </location>
</feature>
<dbReference type="PANTHER" id="PTHR22938:SF0">
    <property type="entry name" value="E3 UBIQUITIN-PROTEIN LIGASE ZNF598"/>
    <property type="match status" value="1"/>
</dbReference>
<proteinExistence type="inferred from homology"/>
<dbReference type="SMART" id="SM00355">
    <property type="entry name" value="ZnF_C2H2"/>
    <property type="match status" value="4"/>
</dbReference>
<dbReference type="Pfam" id="PF23202">
    <property type="entry name" value="PAH_ZNF598"/>
    <property type="match status" value="1"/>
</dbReference>
<feature type="compositionally biased region" description="Low complexity" evidence="13">
    <location>
        <begin position="588"/>
        <end position="608"/>
    </location>
</feature>
<dbReference type="PROSITE" id="PS00028">
    <property type="entry name" value="ZINC_FINGER_C2H2_1"/>
    <property type="match status" value="1"/>
</dbReference>
<dbReference type="InterPro" id="IPR013087">
    <property type="entry name" value="Znf_C2H2_type"/>
</dbReference>
<accession>A0A8J9VHI4</accession>
<evidence type="ECO:0000256" key="1">
    <source>
        <dbReference type="ARBA" id="ARBA00000900"/>
    </source>
</evidence>
<evidence type="ECO:0000256" key="10">
    <source>
        <dbReference type="ARBA" id="ARBA00022833"/>
    </source>
</evidence>
<comment type="similarity">
    <text evidence="11">Belongs to the ZNF598/HEL2 family.</text>
</comment>
<dbReference type="Pfam" id="PF23230">
    <property type="entry name" value="zf-C2H2_13"/>
    <property type="match status" value="1"/>
</dbReference>
<dbReference type="GO" id="GO:0072344">
    <property type="term" value="P:rescue of stalled ribosome"/>
    <property type="evidence" value="ECO:0007669"/>
    <property type="project" value="InterPro"/>
</dbReference>
<evidence type="ECO:0000256" key="3">
    <source>
        <dbReference type="ARBA" id="ARBA00004906"/>
    </source>
</evidence>
<evidence type="ECO:0000259" key="14">
    <source>
        <dbReference type="PROSITE" id="PS50089"/>
    </source>
</evidence>
<evidence type="ECO:0000256" key="13">
    <source>
        <dbReference type="SAM" id="MobiDB-lite"/>
    </source>
</evidence>
<keyword evidence="5" id="KW-0963">Cytoplasm</keyword>
<keyword evidence="6" id="KW-0597">Phosphoprotein</keyword>